<evidence type="ECO:0000313" key="8">
    <source>
        <dbReference type="EMBL" id="SOB72505.1"/>
    </source>
</evidence>
<evidence type="ECO:0000256" key="6">
    <source>
        <dbReference type="ARBA" id="ARBA00023277"/>
    </source>
</evidence>
<evidence type="ECO:0000256" key="5">
    <source>
        <dbReference type="ARBA" id="ARBA00023235"/>
    </source>
</evidence>
<organism evidence="8 9">
    <name type="scientific">Anaerobutyricum hallii</name>
    <dbReference type="NCBI Taxonomy" id="39488"/>
    <lineage>
        <taxon>Bacteria</taxon>
        <taxon>Bacillati</taxon>
        <taxon>Bacillota</taxon>
        <taxon>Clostridia</taxon>
        <taxon>Lachnospirales</taxon>
        <taxon>Lachnospiraceae</taxon>
        <taxon>Anaerobutyricum</taxon>
    </lineage>
</organism>
<comment type="similarity">
    <text evidence="4 7">Belongs to the NanE family.</text>
</comment>
<accession>A0A285PWW8</accession>
<comment type="catalytic activity">
    <reaction evidence="1 7">
        <text>an N-acyl-D-glucosamine 6-phosphate = an N-acyl-D-mannosamine 6-phosphate</text>
        <dbReference type="Rhea" id="RHEA:23932"/>
        <dbReference type="ChEBI" id="CHEBI:57599"/>
        <dbReference type="ChEBI" id="CHEBI:57666"/>
        <dbReference type="EC" id="5.1.3.9"/>
    </reaction>
</comment>
<dbReference type="GO" id="GO:0005829">
    <property type="term" value="C:cytosol"/>
    <property type="evidence" value="ECO:0007669"/>
    <property type="project" value="TreeGrafter"/>
</dbReference>
<dbReference type="EC" id="5.1.3.9" evidence="7"/>
<comment type="pathway">
    <text evidence="3 7">Amino-sugar metabolism; N-acetylneuraminate degradation; D-fructose 6-phosphate from N-acetylneuraminate: step 3/5.</text>
</comment>
<dbReference type="FunFam" id="3.20.20.70:FF:000035">
    <property type="entry name" value="Putative N-acetylmannosamine-6-phosphate 2-epimerase"/>
    <property type="match status" value="1"/>
</dbReference>
<evidence type="ECO:0000256" key="3">
    <source>
        <dbReference type="ARBA" id="ARBA00005081"/>
    </source>
</evidence>
<evidence type="ECO:0000313" key="9">
    <source>
        <dbReference type="Proteomes" id="UP000217549"/>
    </source>
</evidence>
<dbReference type="InterPro" id="IPR007260">
    <property type="entry name" value="NanE"/>
</dbReference>
<dbReference type="AlphaFoldDB" id="A0A285PWW8"/>
<sequence>MKNHSYNLHAPICGIFCLHSVDVARYAALIQVKSPTNCNAHLAESIFQTRSRMKQERNRLKIMNINIKEKIENLKGKLIVSCQALPEEPLHSSFIMGRMALAAKVGGASGIRANTKEDIKEIQTQVELPIIGIVKRDYEDSEIYITPTMKEVDELMEVKPEIIAMDATSSARPEGKTLDEFFHEVKKKYPNQLFMADCSTVEEAVHADTLGFDFIGTTMVGYTKQSEGDKIEENDFEILRTIVSKVKHKVIAEGNINTPEKAKRVLELGAYSVVVGSIITRPQLITKSFVEVIGK</sequence>
<dbReference type="PANTHER" id="PTHR36204">
    <property type="entry name" value="N-ACETYLMANNOSAMINE-6-PHOSPHATE 2-EPIMERASE-RELATED"/>
    <property type="match status" value="1"/>
</dbReference>
<evidence type="ECO:0000256" key="2">
    <source>
        <dbReference type="ARBA" id="ARBA00002147"/>
    </source>
</evidence>
<dbReference type="KEGG" id="ehl:EHLA_1802"/>
<dbReference type="NCBIfam" id="NF002231">
    <property type="entry name" value="PRK01130.1"/>
    <property type="match status" value="1"/>
</dbReference>
<dbReference type="GO" id="GO:0047465">
    <property type="term" value="F:N-acylglucosamine-6-phosphate 2-epimerase activity"/>
    <property type="evidence" value="ECO:0007669"/>
    <property type="project" value="UniProtKB-EC"/>
</dbReference>
<proteinExistence type="inferred from homology"/>
<evidence type="ECO:0000256" key="1">
    <source>
        <dbReference type="ARBA" id="ARBA00000056"/>
    </source>
</evidence>
<dbReference type="Proteomes" id="UP000217549">
    <property type="component" value="Chromosome I"/>
</dbReference>
<keyword evidence="6 7" id="KW-0119">Carbohydrate metabolism</keyword>
<dbReference type="SUPFAM" id="SSF51366">
    <property type="entry name" value="Ribulose-phoshate binding barrel"/>
    <property type="match status" value="1"/>
</dbReference>
<dbReference type="EMBL" id="LT907978">
    <property type="protein sequence ID" value="SOB72505.1"/>
    <property type="molecule type" value="Genomic_DNA"/>
</dbReference>
<evidence type="ECO:0000256" key="7">
    <source>
        <dbReference type="HAMAP-Rule" id="MF_01235"/>
    </source>
</evidence>
<gene>
    <name evidence="7" type="primary">nanE</name>
    <name evidence="8" type="ORF">EHLA_1802</name>
</gene>
<evidence type="ECO:0000256" key="4">
    <source>
        <dbReference type="ARBA" id="ARBA00007439"/>
    </source>
</evidence>
<dbReference type="InterPro" id="IPR013785">
    <property type="entry name" value="Aldolase_TIM"/>
</dbReference>
<comment type="function">
    <text evidence="2 7">Converts N-acetylmannosamine-6-phosphate (ManNAc-6-P) to N-acetylglucosamine-6-phosphate (GlcNAc-6-P).</text>
</comment>
<dbReference type="GO" id="GO:0019262">
    <property type="term" value="P:N-acetylneuraminate catabolic process"/>
    <property type="evidence" value="ECO:0007669"/>
    <property type="project" value="UniProtKB-UniRule"/>
</dbReference>
<dbReference type="HAMAP" id="MF_01235">
    <property type="entry name" value="ManNAc6P_epimer"/>
    <property type="match status" value="1"/>
</dbReference>
<dbReference type="Pfam" id="PF20574">
    <property type="entry name" value="DUF6783"/>
    <property type="match status" value="1"/>
</dbReference>
<dbReference type="GO" id="GO:0006053">
    <property type="term" value="P:N-acetylmannosamine catabolic process"/>
    <property type="evidence" value="ECO:0007669"/>
    <property type="project" value="TreeGrafter"/>
</dbReference>
<protein>
    <recommendedName>
        <fullName evidence="7">Putative N-acetylmannosamine-6-phosphate 2-epimerase</fullName>
        <ecNumber evidence="7">5.1.3.9</ecNumber>
    </recommendedName>
    <alternativeName>
        <fullName evidence="7">ManNAc-6-P epimerase</fullName>
    </alternativeName>
</protein>
<dbReference type="Gene3D" id="3.20.20.70">
    <property type="entry name" value="Aldolase class I"/>
    <property type="match status" value="1"/>
</dbReference>
<reference evidence="9" key="1">
    <citation type="submission" date="2017-09" db="EMBL/GenBank/DDBJ databases">
        <authorList>
            <person name="Shetty A S."/>
        </authorList>
    </citation>
    <scope>NUCLEOTIDE SEQUENCE [LARGE SCALE GENOMIC DNA]</scope>
</reference>
<dbReference type="InterPro" id="IPR011060">
    <property type="entry name" value="RibuloseP-bd_barrel"/>
</dbReference>
<dbReference type="CDD" id="cd04729">
    <property type="entry name" value="NanE"/>
    <property type="match status" value="1"/>
</dbReference>
<name>A0A285PWW8_9FIRM</name>
<dbReference type="UniPathway" id="UPA00629">
    <property type="reaction ID" value="UER00682"/>
</dbReference>
<dbReference type="GO" id="GO:0005975">
    <property type="term" value="P:carbohydrate metabolic process"/>
    <property type="evidence" value="ECO:0007669"/>
    <property type="project" value="UniProtKB-UniRule"/>
</dbReference>
<dbReference type="InterPro" id="IPR046710">
    <property type="entry name" value="DUF6783"/>
</dbReference>
<keyword evidence="9" id="KW-1185">Reference proteome</keyword>
<dbReference type="STRING" id="39488.ERS852450_00364"/>
<dbReference type="Pfam" id="PF04131">
    <property type="entry name" value="NanE"/>
    <property type="match status" value="1"/>
</dbReference>
<keyword evidence="5 7" id="KW-0413">Isomerase</keyword>
<dbReference type="PANTHER" id="PTHR36204:SF1">
    <property type="entry name" value="N-ACETYLMANNOSAMINE-6-PHOSPHATE 2-EPIMERASE-RELATED"/>
    <property type="match status" value="1"/>
</dbReference>